<protein>
    <submittedName>
        <fullName evidence="4">TrmH family tRNA/rRNA methyltransferase</fullName>
    </submittedName>
</protein>
<feature type="domain" description="tRNA/rRNA methyltransferase SpoU type" evidence="3">
    <location>
        <begin position="169"/>
        <end position="324"/>
    </location>
</feature>
<organism evidence="4 5">
    <name type="scientific">Seminavis robusta</name>
    <dbReference type="NCBI Taxonomy" id="568900"/>
    <lineage>
        <taxon>Eukaryota</taxon>
        <taxon>Sar</taxon>
        <taxon>Stramenopiles</taxon>
        <taxon>Ochrophyta</taxon>
        <taxon>Bacillariophyta</taxon>
        <taxon>Bacillariophyceae</taxon>
        <taxon>Bacillariophycidae</taxon>
        <taxon>Naviculales</taxon>
        <taxon>Naviculaceae</taxon>
        <taxon>Seminavis</taxon>
    </lineage>
</organism>
<dbReference type="InterPro" id="IPR001537">
    <property type="entry name" value="SpoU_MeTrfase"/>
</dbReference>
<dbReference type="PANTHER" id="PTHR43191">
    <property type="entry name" value="RRNA METHYLTRANSFERASE 3"/>
    <property type="match status" value="1"/>
</dbReference>
<dbReference type="InterPro" id="IPR029026">
    <property type="entry name" value="tRNA_m1G_MTases_N"/>
</dbReference>
<dbReference type="Proteomes" id="UP001153069">
    <property type="component" value="Unassembled WGS sequence"/>
</dbReference>
<dbReference type="GO" id="GO:0008173">
    <property type="term" value="F:RNA methyltransferase activity"/>
    <property type="evidence" value="ECO:0007669"/>
    <property type="project" value="InterPro"/>
</dbReference>
<accession>A0A9N8DCB5</accession>
<evidence type="ECO:0000259" key="3">
    <source>
        <dbReference type="Pfam" id="PF00588"/>
    </source>
</evidence>
<dbReference type="PANTHER" id="PTHR43191:SF7">
    <property type="entry name" value="OBP33PEP LIKE PROTEIN"/>
    <property type="match status" value="1"/>
</dbReference>
<name>A0A9N8DCB5_9STRA</name>
<evidence type="ECO:0000256" key="2">
    <source>
        <dbReference type="ARBA" id="ARBA00022679"/>
    </source>
</evidence>
<evidence type="ECO:0000313" key="5">
    <source>
        <dbReference type="Proteomes" id="UP001153069"/>
    </source>
</evidence>
<dbReference type="InterPro" id="IPR051259">
    <property type="entry name" value="rRNA_Methyltransferase"/>
</dbReference>
<dbReference type="GO" id="GO:0006396">
    <property type="term" value="P:RNA processing"/>
    <property type="evidence" value="ECO:0007669"/>
    <property type="project" value="InterPro"/>
</dbReference>
<dbReference type="GO" id="GO:0032259">
    <property type="term" value="P:methylation"/>
    <property type="evidence" value="ECO:0007669"/>
    <property type="project" value="UniProtKB-KW"/>
</dbReference>
<dbReference type="SUPFAM" id="SSF75217">
    <property type="entry name" value="alpha/beta knot"/>
    <property type="match status" value="1"/>
</dbReference>
<reference evidence="4" key="1">
    <citation type="submission" date="2020-06" db="EMBL/GenBank/DDBJ databases">
        <authorList>
            <consortium name="Plant Systems Biology data submission"/>
        </authorList>
    </citation>
    <scope>NUCLEOTIDE SEQUENCE</scope>
    <source>
        <strain evidence="4">D6</strain>
    </source>
</reference>
<gene>
    <name evidence="4" type="ORF">SEMRO_75_G041060.1</name>
</gene>
<keyword evidence="2" id="KW-0808">Transferase</keyword>
<dbReference type="Gene3D" id="3.40.1280.10">
    <property type="match status" value="1"/>
</dbReference>
<evidence type="ECO:0000256" key="1">
    <source>
        <dbReference type="ARBA" id="ARBA00022603"/>
    </source>
</evidence>
<dbReference type="Pfam" id="PF00588">
    <property type="entry name" value="SpoU_methylase"/>
    <property type="match status" value="1"/>
</dbReference>
<evidence type="ECO:0000313" key="4">
    <source>
        <dbReference type="EMBL" id="CAB9500064.1"/>
    </source>
</evidence>
<keyword evidence="5" id="KW-1185">Reference proteome</keyword>
<dbReference type="EMBL" id="CAICTM010000074">
    <property type="protein sequence ID" value="CAB9500064.1"/>
    <property type="molecule type" value="Genomic_DNA"/>
</dbReference>
<dbReference type="OrthoDB" id="241340at2759"/>
<comment type="caution">
    <text evidence="4">The sequence shown here is derived from an EMBL/GenBank/DDBJ whole genome shotgun (WGS) entry which is preliminary data.</text>
</comment>
<dbReference type="AlphaFoldDB" id="A0A9N8DCB5"/>
<proteinExistence type="predicted"/>
<dbReference type="InterPro" id="IPR029028">
    <property type="entry name" value="Alpha/beta_knot_MTases"/>
</dbReference>
<sequence length="342" mass="38329">MVFLRWSISPRCMAYAFTVTRSVPIRSMVVAPSLALHMAAQSDTEESVVSSLRQSLLHKSLGKLHIDSSKMAEANSQNMLDPTTGYDVSFGRPAIRCYRSFLFPKNIDPTGLDQRHLAVAADRCARQIDHLQKRHLAQQLQWIRNTDSKEKMSIDQQEEQQQATKRFPIIVVLDNIRSAFNVGSIFRTAEACGVQQVITTGITAHPSGSGSEKLAKSALGADRLVSTRHFDTTRNALNWLEEEYEDWAIIGMETTENSVDYTQVNYDRDTGCILLFGNEVTGIDPQVLMETTTNSNSNMIICQIPMFGAKNSLNVAACAPVVLYEIIRQWRIPQDDDKVNDQ</sequence>
<dbReference type="GO" id="GO:0003723">
    <property type="term" value="F:RNA binding"/>
    <property type="evidence" value="ECO:0007669"/>
    <property type="project" value="InterPro"/>
</dbReference>
<keyword evidence="1 4" id="KW-0489">Methyltransferase</keyword>